<sequence length="144" mass="15987">MTHTYTSANYSTITRTLILWLLSNLGGTLWLLLDFAYTRLDDYSIALMVGLTAAIASLAIVPLVVPFFLFMSQLQANWPRRTMALTGIILFFLLINVLLFDLVPMNSLTELLPFSLPYGVAAVLGVLWLYGPARHVAAPSRRPA</sequence>
<feature type="transmembrane region" description="Helical" evidence="1">
    <location>
        <begin position="45"/>
        <end position="70"/>
    </location>
</feature>
<keyword evidence="3" id="KW-1185">Reference proteome</keyword>
<evidence type="ECO:0000313" key="2">
    <source>
        <dbReference type="EMBL" id="NVO29980.1"/>
    </source>
</evidence>
<feature type="transmembrane region" description="Helical" evidence="1">
    <location>
        <begin position="12"/>
        <end position="33"/>
    </location>
</feature>
<accession>A0A7Y7PLI7</accession>
<comment type="caution">
    <text evidence="2">The sequence shown here is derived from an EMBL/GenBank/DDBJ whole genome shotgun (WGS) entry which is preliminary data.</text>
</comment>
<dbReference type="Proteomes" id="UP000565521">
    <property type="component" value="Unassembled WGS sequence"/>
</dbReference>
<organism evidence="2 3">
    <name type="scientific">Hymenobacter lapidiphilus</name>
    <dbReference type="NCBI Taxonomy" id="2608003"/>
    <lineage>
        <taxon>Bacteria</taxon>
        <taxon>Pseudomonadati</taxon>
        <taxon>Bacteroidota</taxon>
        <taxon>Cytophagia</taxon>
        <taxon>Cytophagales</taxon>
        <taxon>Hymenobacteraceae</taxon>
        <taxon>Hymenobacter</taxon>
    </lineage>
</organism>
<dbReference type="AlphaFoldDB" id="A0A7Y7PLI7"/>
<proteinExistence type="predicted"/>
<keyword evidence="1" id="KW-1133">Transmembrane helix</keyword>
<evidence type="ECO:0000256" key="1">
    <source>
        <dbReference type="SAM" id="Phobius"/>
    </source>
</evidence>
<dbReference type="RefSeq" id="WP_176906681.1">
    <property type="nucleotide sequence ID" value="NZ_JABKAU010000002.1"/>
</dbReference>
<evidence type="ECO:0000313" key="3">
    <source>
        <dbReference type="Proteomes" id="UP000565521"/>
    </source>
</evidence>
<keyword evidence="1" id="KW-0472">Membrane</keyword>
<reference evidence="2 3" key="1">
    <citation type="submission" date="2020-05" db="EMBL/GenBank/DDBJ databases">
        <title>Hymenobacter terrestris sp. nov. and Hymenobacter lapidiphilus sp. nov., isolated from regoliths in Antarctica.</title>
        <authorList>
            <person name="Sedlacek I."/>
            <person name="Pantucek R."/>
            <person name="Zeman M."/>
            <person name="Holochova P."/>
            <person name="Kralova S."/>
            <person name="Stankova E."/>
            <person name="Sedo O."/>
            <person name="Micenkova L."/>
            <person name="Svec P."/>
            <person name="Gupta V."/>
            <person name="Sood U."/>
            <person name="Korpole U.S."/>
            <person name="Lal R."/>
        </authorList>
    </citation>
    <scope>NUCLEOTIDE SEQUENCE [LARGE SCALE GENOMIC DNA]</scope>
    <source>
        <strain evidence="2 3">P5342</strain>
    </source>
</reference>
<gene>
    <name evidence="2" type="ORF">HW554_02070</name>
</gene>
<keyword evidence="1" id="KW-0812">Transmembrane</keyword>
<name>A0A7Y7PLI7_9BACT</name>
<feature type="transmembrane region" description="Helical" evidence="1">
    <location>
        <begin position="82"/>
        <end position="100"/>
    </location>
</feature>
<protein>
    <submittedName>
        <fullName evidence="2">Uncharacterized protein</fullName>
    </submittedName>
</protein>
<feature type="transmembrane region" description="Helical" evidence="1">
    <location>
        <begin position="112"/>
        <end position="131"/>
    </location>
</feature>
<dbReference type="EMBL" id="JABKAU010000002">
    <property type="protein sequence ID" value="NVO29980.1"/>
    <property type="molecule type" value="Genomic_DNA"/>
</dbReference>